<reference evidence="1" key="1">
    <citation type="submission" date="2021-06" db="EMBL/GenBank/DDBJ databases">
        <authorList>
            <person name="Hodson N. C."/>
            <person name="Mongue J. A."/>
            <person name="Jaron S. K."/>
        </authorList>
    </citation>
    <scope>NUCLEOTIDE SEQUENCE</scope>
</reference>
<evidence type="ECO:0000313" key="2">
    <source>
        <dbReference type="Proteomes" id="UP000708208"/>
    </source>
</evidence>
<comment type="caution">
    <text evidence="1">The sequence shown here is derived from an EMBL/GenBank/DDBJ whole genome shotgun (WGS) entry which is preliminary data.</text>
</comment>
<gene>
    <name evidence="1" type="ORF">AFUS01_LOCUS11371</name>
</gene>
<dbReference type="AlphaFoldDB" id="A0A8J2JKQ4"/>
<dbReference type="EMBL" id="CAJVCH010087290">
    <property type="protein sequence ID" value="CAG7722212.1"/>
    <property type="molecule type" value="Genomic_DNA"/>
</dbReference>
<accession>A0A8J2JKQ4</accession>
<name>A0A8J2JKQ4_9HEXA</name>
<sequence>RLVFQDAELTGKSLFGRQCNANKLLKLLHVGSRGRLQKVWS</sequence>
<organism evidence="1 2">
    <name type="scientific">Allacma fusca</name>
    <dbReference type="NCBI Taxonomy" id="39272"/>
    <lineage>
        <taxon>Eukaryota</taxon>
        <taxon>Metazoa</taxon>
        <taxon>Ecdysozoa</taxon>
        <taxon>Arthropoda</taxon>
        <taxon>Hexapoda</taxon>
        <taxon>Collembola</taxon>
        <taxon>Symphypleona</taxon>
        <taxon>Sminthuridae</taxon>
        <taxon>Allacma</taxon>
    </lineage>
</organism>
<keyword evidence="2" id="KW-1185">Reference proteome</keyword>
<dbReference type="Proteomes" id="UP000708208">
    <property type="component" value="Unassembled WGS sequence"/>
</dbReference>
<proteinExistence type="predicted"/>
<feature type="non-terminal residue" evidence="1">
    <location>
        <position position="1"/>
    </location>
</feature>
<evidence type="ECO:0000313" key="1">
    <source>
        <dbReference type="EMBL" id="CAG7722212.1"/>
    </source>
</evidence>
<protein>
    <submittedName>
        <fullName evidence="1">Uncharacterized protein</fullName>
    </submittedName>
</protein>